<gene>
    <name evidence="1" type="ORF">METZ01_LOCUS258273</name>
</gene>
<proteinExistence type="predicted"/>
<dbReference type="EMBL" id="UINC01070911">
    <property type="protein sequence ID" value="SVC05419.1"/>
    <property type="molecule type" value="Genomic_DNA"/>
</dbReference>
<dbReference type="AlphaFoldDB" id="A0A382J1C5"/>
<accession>A0A382J1C5</accession>
<protein>
    <recommendedName>
        <fullName evidence="2">LamG-like jellyroll fold domain-containing protein</fullName>
    </recommendedName>
</protein>
<organism evidence="1">
    <name type="scientific">marine metagenome</name>
    <dbReference type="NCBI Taxonomy" id="408172"/>
    <lineage>
        <taxon>unclassified sequences</taxon>
        <taxon>metagenomes</taxon>
        <taxon>ecological metagenomes</taxon>
    </lineage>
</organism>
<dbReference type="SUPFAM" id="SSF49899">
    <property type="entry name" value="Concanavalin A-like lectins/glucanases"/>
    <property type="match status" value="1"/>
</dbReference>
<dbReference type="Pfam" id="PF13385">
    <property type="entry name" value="Laminin_G_3"/>
    <property type="match status" value="1"/>
</dbReference>
<feature type="non-terminal residue" evidence="1">
    <location>
        <position position="292"/>
    </location>
</feature>
<evidence type="ECO:0000313" key="1">
    <source>
        <dbReference type="EMBL" id="SVC05419.1"/>
    </source>
</evidence>
<dbReference type="InterPro" id="IPR013320">
    <property type="entry name" value="ConA-like_dom_sf"/>
</dbReference>
<reference evidence="1" key="1">
    <citation type="submission" date="2018-05" db="EMBL/GenBank/DDBJ databases">
        <authorList>
            <person name="Lanie J.A."/>
            <person name="Ng W.-L."/>
            <person name="Kazmierczak K.M."/>
            <person name="Andrzejewski T.M."/>
            <person name="Davidsen T.M."/>
            <person name="Wayne K.J."/>
            <person name="Tettelin H."/>
            <person name="Glass J.I."/>
            <person name="Rusch D."/>
            <person name="Podicherti R."/>
            <person name="Tsui H.-C.T."/>
            <person name="Winkler M.E."/>
        </authorList>
    </citation>
    <scope>NUCLEOTIDE SEQUENCE</scope>
</reference>
<name>A0A382J1C5_9ZZZZ</name>
<sequence length="292" mass="33046">MNQLARVLIWLGAICLLPMAKVLGQQIDITTDERYEGLVAAWDFDGSLEEEISKKKLKPNKGTATFFDDAGGRQDAALLVQKGQFFEETYDKLPIGDSERTIMFWYTKDKCTADIALLQFGNNSKPRGTVNIRARPCDQWGKYFTVSFVPDLNGVHKFHDAHKSTLFNGTWIHVAITYKSRQAVNFYYNGVQNNVYSENWDKINTASGDAVFGWITNPDANDESVIGLDKARVFSQRLSAAKIKKIYDYERPTFDPPTISIQKSGDKRMVTITASTVPGENYVWETSRNLIK</sequence>
<dbReference type="Gene3D" id="2.60.120.200">
    <property type="match status" value="1"/>
</dbReference>
<evidence type="ECO:0008006" key="2">
    <source>
        <dbReference type="Google" id="ProtNLM"/>
    </source>
</evidence>